<reference evidence="2 3" key="1">
    <citation type="journal article" date="2014" name="Nat. Commun.">
        <title>Klebsormidium flaccidum genome reveals primary factors for plant terrestrial adaptation.</title>
        <authorList>
            <person name="Hori K."/>
            <person name="Maruyama F."/>
            <person name="Fujisawa T."/>
            <person name="Togashi T."/>
            <person name="Yamamoto N."/>
            <person name="Seo M."/>
            <person name="Sato S."/>
            <person name="Yamada T."/>
            <person name="Mori H."/>
            <person name="Tajima N."/>
            <person name="Moriyama T."/>
            <person name="Ikeuchi M."/>
            <person name="Watanabe M."/>
            <person name="Wada H."/>
            <person name="Kobayashi K."/>
            <person name="Saito M."/>
            <person name="Masuda T."/>
            <person name="Sasaki-Sekimoto Y."/>
            <person name="Mashiguchi K."/>
            <person name="Awai K."/>
            <person name="Shimojima M."/>
            <person name="Masuda S."/>
            <person name="Iwai M."/>
            <person name="Nobusawa T."/>
            <person name="Narise T."/>
            <person name="Kondo S."/>
            <person name="Saito H."/>
            <person name="Sato R."/>
            <person name="Murakawa M."/>
            <person name="Ihara Y."/>
            <person name="Oshima-Yamada Y."/>
            <person name="Ohtaka K."/>
            <person name="Satoh M."/>
            <person name="Sonobe K."/>
            <person name="Ishii M."/>
            <person name="Ohtani R."/>
            <person name="Kanamori-Sato M."/>
            <person name="Honoki R."/>
            <person name="Miyazaki D."/>
            <person name="Mochizuki H."/>
            <person name="Umetsu J."/>
            <person name="Higashi K."/>
            <person name="Shibata D."/>
            <person name="Kamiya Y."/>
            <person name="Sato N."/>
            <person name="Nakamura Y."/>
            <person name="Tabata S."/>
            <person name="Ida S."/>
            <person name="Kurokawa K."/>
            <person name="Ohta H."/>
        </authorList>
    </citation>
    <scope>NUCLEOTIDE SEQUENCE [LARGE SCALE GENOMIC DNA]</scope>
    <source>
        <strain evidence="2 3">NIES-2285</strain>
    </source>
</reference>
<evidence type="ECO:0000313" key="2">
    <source>
        <dbReference type="EMBL" id="GAQ79531.1"/>
    </source>
</evidence>
<feature type="chain" id="PRO_5012711162" evidence="1">
    <location>
        <begin position="21"/>
        <end position="554"/>
    </location>
</feature>
<dbReference type="Proteomes" id="UP000054558">
    <property type="component" value="Unassembled WGS sequence"/>
</dbReference>
<name>A0A1Y1HRB2_KLENI</name>
<evidence type="ECO:0000313" key="3">
    <source>
        <dbReference type="Proteomes" id="UP000054558"/>
    </source>
</evidence>
<sequence>MVSAPLASLLAAGFVLIALSPQIPPGADQLCGQAGLFGQFMCVMNTGTGANRTYSSQVLLSARQLADNTTAVDRIFGAEPFLRPDMVITAEGTRATFLSASKGLATVYLDFFICSEETCSSVADLKYFQDTEGERGVGFPIGVVPLTNLAVGLPVGQGALGDAVNVSVDLTSERLSQGITSAVRSYQLQGSLPIKQRPLVAMAGTRVTLDILADFLLSEPGVGVANRAVQGACTLLIFPDSPWYRQYILPSFPLCVTPTQTLALLGLDDGNWCQLCDGFSISVVNYQAGCYLSNRGTCGFLDYPLVNPEVGGWTLNMYNLTSPADGQTLYSGDQGTYTHPWTGLLYNIRAEGRAAAPAGCNHTGRYTCVGDGCSTKKPFLMTCPAATRTGGLSGGFGALLSTAEYSWASSTSSSLGSFFGYERLSVNGLGKVVSAAEDWGFAIASNVVKDTVIYYDQVLSTTGLVTTWLTTLIAVVGSWAAYPQISAWISRAIGSARGWEGFLGKALAGVTTIVATSAPLVIVIATQHSLSVNNGRRVQHMYYQAAYDAPGPGH</sequence>
<keyword evidence="3" id="KW-1185">Reference proteome</keyword>
<dbReference type="EMBL" id="DF236981">
    <property type="protein sequence ID" value="GAQ79531.1"/>
    <property type="molecule type" value="Genomic_DNA"/>
</dbReference>
<proteinExistence type="predicted"/>
<protein>
    <submittedName>
        <fullName evidence="2">Uncharacterized protein</fullName>
    </submittedName>
</protein>
<accession>A0A1Y1HRB2</accession>
<feature type="signal peptide" evidence="1">
    <location>
        <begin position="1"/>
        <end position="20"/>
    </location>
</feature>
<dbReference type="AlphaFoldDB" id="A0A1Y1HRB2"/>
<keyword evidence="1" id="KW-0732">Signal</keyword>
<evidence type="ECO:0000256" key="1">
    <source>
        <dbReference type="SAM" id="SignalP"/>
    </source>
</evidence>
<organism evidence="2 3">
    <name type="scientific">Klebsormidium nitens</name>
    <name type="common">Green alga</name>
    <name type="synonym">Ulothrix nitens</name>
    <dbReference type="NCBI Taxonomy" id="105231"/>
    <lineage>
        <taxon>Eukaryota</taxon>
        <taxon>Viridiplantae</taxon>
        <taxon>Streptophyta</taxon>
        <taxon>Klebsormidiophyceae</taxon>
        <taxon>Klebsormidiales</taxon>
        <taxon>Klebsormidiaceae</taxon>
        <taxon>Klebsormidium</taxon>
    </lineage>
</organism>
<gene>
    <name evidence="2" type="ORF">KFL_000320295</name>
</gene>